<dbReference type="EC" id="7.1.1.2" evidence="3 17"/>
<feature type="domain" description="NADH-Ubiquinone oxidoreductase (complex I) chain 5 N-terminal" evidence="19">
    <location>
        <begin position="64"/>
        <end position="114"/>
    </location>
</feature>
<keyword evidence="15 17" id="KW-0472">Membrane</keyword>
<feature type="transmembrane region" description="Helical" evidence="17">
    <location>
        <begin position="113"/>
        <end position="129"/>
    </location>
</feature>
<evidence type="ECO:0000256" key="12">
    <source>
        <dbReference type="ARBA" id="ARBA00023027"/>
    </source>
</evidence>
<dbReference type="EMBL" id="MT726217">
    <property type="protein sequence ID" value="QTK22366.1"/>
    <property type="molecule type" value="Genomic_DNA"/>
</dbReference>
<name>A0A8A6W4R9_9ASCO</name>
<dbReference type="RefSeq" id="YP_010248557.1">
    <property type="nucleotide sequence ID" value="NC_060320.1"/>
</dbReference>
<feature type="transmembrane region" description="Helical" evidence="17">
    <location>
        <begin position="325"/>
        <end position="347"/>
    </location>
</feature>
<evidence type="ECO:0000313" key="22">
    <source>
        <dbReference type="EMBL" id="QTK22366.1"/>
    </source>
</evidence>
<accession>A0A8A6W4R9</accession>
<keyword evidence="6" id="KW-0679">Respiratory chain</keyword>
<evidence type="ECO:0000256" key="10">
    <source>
        <dbReference type="ARBA" id="ARBA00022982"/>
    </source>
</evidence>
<dbReference type="GO" id="GO:0008137">
    <property type="term" value="F:NADH dehydrogenase (ubiquinone) activity"/>
    <property type="evidence" value="ECO:0007669"/>
    <property type="project" value="UniProtKB-EC"/>
</dbReference>
<keyword evidence="9" id="KW-1278">Translocase</keyword>
<dbReference type="InterPro" id="IPR010934">
    <property type="entry name" value="NADH_DH_su5_C"/>
</dbReference>
<evidence type="ECO:0000256" key="15">
    <source>
        <dbReference type="ARBA" id="ARBA00023136"/>
    </source>
</evidence>
<dbReference type="NCBIfam" id="NF005141">
    <property type="entry name" value="PRK06590.1"/>
    <property type="match status" value="1"/>
</dbReference>
<evidence type="ECO:0000256" key="11">
    <source>
        <dbReference type="ARBA" id="ARBA00022989"/>
    </source>
</evidence>
<evidence type="ECO:0000256" key="6">
    <source>
        <dbReference type="ARBA" id="ARBA00022660"/>
    </source>
</evidence>
<evidence type="ECO:0000256" key="2">
    <source>
        <dbReference type="ARBA" id="ARBA00004448"/>
    </source>
</evidence>
<feature type="transmembrane region" description="Helical" evidence="17">
    <location>
        <begin position="83"/>
        <end position="101"/>
    </location>
</feature>
<evidence type="ECO:0000256" key="1">
    <source>
        <dbReference type="ARBA" id="ARBA00003257"/>
    </source>
</evidence>
<dbReference type="InterPro" id="IPR003945">
    <property type="entry name" value="NU5C-like"/>
</dbReference>
<dbReference type="AlphaFoldDB" id="A0A8A6W4R9"/>
<feature type="transmembrane region" description="Helical" evidence="17">
    <location>
        <begin position="135"/>
        <end position="155"/>
    </location>
</feature>
<evidence type="ECO:0000256" key="4">
    <source>
        <dbReference type="ARBA" id="ARBA00021096"/>
    </source>
</evidence>
<dbReference type="GeneID" id="70587637"/>
<organism evidence="22">
    <name type="scientific">Pneumocystis canis</name>
    <dbReference type="NCBI Taxonomy" id="2698477"/>
    <lineage>
        <taxon>Eukaryota</taxon>
        <taxon>Fungi</taxon>
        <taxon>Dikarya</taxon>
        <taxon>Ascomycota</taxon>
        <taxon>Taphrinomycotina</taxon>
        <taxon>Pneumocystomycetes</taxon>
        <taxon>Pneumocystaceae</taxon>
        <taxon>Pneumocystis</taxon>
    </lineage>
</organism>
<gene>
    <name evidence="22" type="primary">nad5</name>
</gene>
<evidence type="ECO:0000256" key="16">
    <source>
        <dbReference type="ARBA" id="ARBA00049551"/>
    </source>
</evidence>
<dbReference type="InterPro" id="IPR018393">
    <property type="entry name" value="NADHpl_OxRdtase_5_subgr"/>
</dbReference>
<evidence type="ECO:0000256" key="3">
    <source>
        <dbReference type="ARBA" id="ARBA00012944"/>
    </source>
</evidence>
<comment type="function">
    <text evidence="17">Core subunit of the mitochondrial membrane respiratory chain NADH dehydrogenase (Complex I) which catalyzes electron transfer from NADH through the respiratory chain, using ubiquinone as an electron acceptor. Essential for the catalytic activity and assembly of complex I.</text>
</comment>
<keyword evidence="14 17" id="KW-0496">Mitochondrion</keyword>
<dbReference type="GO" id="GO:0042773">
    <property type="term" value="P:ATP synthesis coupled electron transport"/>
    <property type="evidence" value="ECO:0007669"/>
    <property type="project" value="InterPro"/>
</dbReference>
<feature type="transmembrane region" description="Helical" evidence="17">
    <location>
        <begin position="29"/>
        <end position="47"/>
    </location>
</feature>
<keyword evidence="5 17" id="KW-0813">Transport</keyword>
<dbReference type="Pfam" id="PF06455">
    <property type="entry name" value="NADH5_C"/>
    <property type="match status" value="1"/>
</dbReference>
<comment type="function">
    <text evidence="1">Core subunit of the mitochondrial membrane respiratory chain NADH dehydrogenase (Complex I) that is believed to belong to the minimal assembly required for catalysis. Complex I functions in the transfer of electrons from NADH to the respiratory chain. The immediate electron acceptor for the enzyme is believed to be ubiquinone.</text>
</comment>
<dbReference type="GO" id="GO:0015990">
    <property type="term" value="P:electron transport coupled proton transport"/>
    <property type="evidence" value="ECO:0007669"/>
    <property type="project" value="TreeGrafter"/>
</dbReference>
<evidence type="ECO:0000256" key="7">
    <source>
        <dbReference type="ARBA" id="ARBA00022692"/>
    </source>
</evidence>
<feature type="domain" description="NADH dehydrogenase subunit 5 C-terminal" evidence="20">
    <location>
        <begin position="424"/>
        <end position="622"/>
    </location>
</feature>
<comment type="subcellular location">
    <subcellularLocation>
        <location evidence="2">Mitochondrion inner membrane</location>
        <topology evidence="2">Multi-pass membrane protein</topology>
    </subcellularLocation>
</comment>
<sequence>MYLTVVILPLLSGLTVGLFGRKLGVYGSYILSLSSIIITSLLGYICFYEVVLKSSPVSLKLFSWIDVDYLSLSWGFLFDELTVCMWIPVLTVSTAVQIYSVTYMKEDPHNQRFFCYLSLFTFFMLLLVSGDNYLVLFVGWEGVGILSFLLISFWYTRIQAVKSALSAILYNRVGDLFFILGLAVLLYSVGSLDFSIIFSVAPYLNKTVLFLIGLCFILAATGKSAQLGLHIWLPQAMEGPTPVSALIHAATMVTAGVYLMIRSSPLLEFNNTVLFLISWLGALTALVSSIIGLFQNDLKWIIAYSTCSQLGMMFVSIGLSQYQLALFHLVNHAFFKALLFLSAGVVIHEYNDEQDIRKMGGLLVGMPLTYTFILIGSLSLVAIPFLTGYYSKDVIIERTLSDVFASGFLLYWVLIFVALMTSLYSFKLIYYTFISSPSGWINNYKSLHDVPNSMIFPLLILCVLSIAWGYISKDLFIGTGSSALGMSIFSSREVSFDVEFNISLIFKILPILISIAGVSLCFILFHYYPYQLYKIKCLGVKMYRFFNQRCWLNLLYYNQILTPTLKLGYMTSRYLDKGALEQIGPSGLYRGLTSLTFILSKMDTGILRHYAIVISLGFLSVFTLGYISLYMNYQLVMVIVVSIVLILIY</sequence>
<evidence type="ECO:0000259" key="19">
    <source>
        <dbReference type="Pfam" id="PF00662"/>
    </source>
</evidence>
<evidence type="ECO:0000259" key="20">
    <source>
        <dbReference type="Pfam" id="PF06455"/>
    </source>
</evidence>
<geneLocation type="mitochondrion" evidence="22"/>
<proteinExistence type="inferred from homology"/>
<dbReference type="Gene3D" id="1.20.5.2700">
    <property type="match status" value="1"/>
</dbReference>
<dbReference type="PANTHER" id="PTHR42829:SF2">
    <property type="entry name" value="NADH-UBIQUINONE OXIDOREDUCTASE CHAIN 5"/>
    <property type="match status" value="1"/>
</dbReference>
<dbReference type="InterPro" id="IPR001750">
    <property type="entry name" value="ND/Mrp_TM"/>
</dbReference>
<feature type="domain" description="NADH:quinone oxidoreductase/Mrp antiporter transmembrane" evidence="18">
    <location>
        <begin position="132"/>
        <end position="401"/>
    </location>
</feature>
<feature type="transmembrane region" description="Helical" evidence="17">
    <location>
        <begin position="633"/>
        <end position="648"/>
    </location>
</feature>
<feature type="transmembrane region" description="Helical" evidence="17">
    <location>
        <begin position="203"/>
        <end position="222"/>
    </location>
</feature>
<keyword evidence="8" id="KW-0999">Mitochondrion inner membrane</keyword>
<evidence type="ECO:0000313" key="21">
    <source>
        <dbReference type="EMBL" id="QTK22336.1"/>
    </source>
</evidence>
<dbReference type="GO" id="GO:0003954">
    <property type="term" value="F:NADH dehydrogenase activity"/>
    <property type="evidence" value="ECO:0007669"/>
    <property type="project" value="TreeGrafter"/>
</dbReference>
<evidence type="ECO:0000259" key="18">
    <source>
        <dbReference type="Pfam" id="PF00361"/>
    </source>
</evidence>
<protein>
    <recommendedName>
        <fullName evidence="4 17">NADH-ubiquinone oxidoreductase chain 5</fullName>
        <ecNumber evidence="3 17">7.1.1.2</ecNumber>
    </recommendedName>
</protein>
<evidence type="ECO:0000256" key="17">
    <source>
        <dbReference type="RuleBase" id="RU003404"/>
    </source>
</evidence>
<dbReference type="PRINTS" id="PR01435">
    <property type="entry name" value="NPOXDRDTASE5"/>
</dbReference>
<dbReference type="Pfam" id="PF00662">
    <property type="entry name" value="Proton_antipo_N"/>
    <property type="match status" value="1"/>
</dbReference>
<dbReference type="PANTHER" id="PTHR42829">
    <property type="entry name" value="NADH-UBIQUINONE OXIDOREDUCTASE CHAIN 5"/>
    <property type="match status" value="1"/>
</dbReference>
<feature type="transmembrane region" description="Helical" evidence="17">
    <location>
        <begin position="176"/>
        <end position="197"/>
    </location>
</feature>
<keyword evidence="13 17" id="KW-0830">Ubiquinone</keyword>
<feature type="transmembrane region" description="Helical" evidence="17">
    <location>
        <begin position="504"/>
        <end position="528"/>
    </location>
</feature>
<keyword evidence="10" id="KW-0249">Electron transport</keyword>
<evidence type="ECO:0000256" key="13">
    <source>
        <dbReference type="ARBA" id="ARBA00023075"/>
    </source>
</evidence>
<feature type="transmembrane region" description="Helical" evidence="17">
    <location>
        <begin position="273"/>
        <end position="294"/>
    </location>
</feature>
<evidence type="ECO:0000256" key="14">
    <source>
        <dbReference type="ARBA" id="ARBA00023128"/>
    </source>
</evidence>
<comment type="similarity">
    <text evidence="17">Belongs to the complex I subunit 5 family.</text>
</comment>
<dbReference type="NCBIfam" id="TIGR01974">
    <property type="entry name" value="NDH_I_L"/>
    <property type="match status" value="1"/>
</dbReference>
<keyword evidence="7 17" id="KW-0812">Transmembrane</keyword>
<feature type="transmembrane region" description="Helical" evidence="17">
    <location>
        <begin position="454"/>
        <end position="471"/>
    </location>
</feature>
<keyword evidence="11 17" id="KW-1133">Transmembrane helix</keyword>
<dbReference type="InterPro" id="IPR001516">
    <property type="entry name" value="Proton_antipo_N"/>
</dbReference>
<feature type="transmembrane region" description="Helical" evidence="17">
    <location>
        <begin position="243"/>
        <end position="261"/>
    </location>
</feature>
<dbReference type="GO" id="GO:0005743">
    <property type="term" value="C:mitochondrial inner membrane"/>
    <property type="evidence" value="ECO:0007669"/>
    <property type="project" value="UniProtKB-SubCell"/>
</dbReference>
<comment type="catalytic activity">
    <reaction evidence="16 17">
        <text>a ubiquinone + NADH + 5 H(+)(in) = a ubiquinol + NAD(+) + 4 H(+)(out)</text>
        <dbReference type="Rhea" id="RHEA:29091"/>
        <dbReference type="Rhea" id="RHEA-COMP:9565"/>
        <dbReference type="Rhea" id="RHEA-COMP:9566"/>
        <dbReference type="ChEBI" id="CHEBI:15378"/>
        <dbReference type="ChEBI" id="CHEBI:16389"/>
        <dbReference type="ChEBI" id="CHEBI:17976"/>
        <dbReference type="ChEBI" id="CHEBI:57540"/>
        <dbReference type="ChEBI" id="CHEBI:57945"/>
        <dbReference type="EC" id="7.1.1.2"/>
    </reaction>
</comment>
<dbReference type="Pfam" id="PF00361">
    <property type="entry name" value="Proton_antipo_M"/>
    <property type="match status" value="1"/>
</dbReference>
<feature type="transmembrane region" description="Helical" evidence="17">
    <location>
        <begin position="368"/>
        <end position="390"/>
    </location>
</feature>
<evidence type="ECO:0000256" key="9">
    <source>
        <dbReference type="ARBA" id="ARBA00022967"/>
    </source>
</evidence>
<feature type="transmembrane region" description="Helical" evidence="17">
    <location>
        <begin position="410"/>
        <end position="433"/>
    </location>
</feature>
<evidence type="ECO:0000256" key="8">
    <source>
        <dbReference type="ARBA" id="ARBA00022792"/>
    </source>
</evidence>
<keyword evidence="12 17" id="KW-0520">NAD</keyword>
<dbReference type="PRINTS" id="PR01434">
    <property type="entry name" value="NADHDHGNASE5"/>
</dbReference>
<dbReference type="EMBL" id="MT726215">
    <property type="protein sequence ID" value="QTK22336.1"/>
    <property type="molecule type" value="Genomic_DNA"/>
</dbReference>
<evidence type="ECO:0000256" key="5">
    <source>
        <dbReference type="ARBA" id="ARBA00022448"/>
    </source>
</evidence>
<feature type="transmembrane region" description="Helical" evidence="17">
    <location>
        <begin position="610"/>
        <end position="627"/>
    </location>
</feature>
<feature type="transmembrane region" description="Helical" evidence="17">
    <location>
        <begin position="301"/>
        <end position="319"/>
    </location>
</feature>
<reference evidence="22" key="1">
    <citation type="journal article" date="2021" name="Commun. Biol.">
        <title>Genomic insights into the host specific adaptation of the Pneumocystis genus.</title>
        <authorList>
            <person name="Cisse O.H."/>
            <person name="Ma L."/>
            <person name="Dekker J.P."/>
            <person name="Khil P.P."/>
            <person name="Youn J.-H."/>
            <person name="Brenchley J.M."/>
            <person name="Blair R."/>
            <person name="Pahar B."/>
            <person name="Chabe M."/>
            <person name="Van Rompay K.K.A."/>
            <person name="Keesler R."/>
            <person name="Sukura A."/>
            <person name="Hirsch V."/>
            <person name="Kutty G."/>
            <person name="Liu Y."/>
            <person name="Peng L."/>
            <person name="Chen J."/>
            <person name="Song J."/>
            <person name="Weissenbacher-Lang C."/>
            <person name="Xu J."/>
            <person name="Upham N.S."/>
            <person name="Stajich J.E."/>
            <person name="Cuomo C.A."/>
            <person name="Cushion M.T."/>
            <person name="Kovacs J.A."/>
        </authorList>
    </citation>
    <scope>NUCLEOTIDE SEQUENCE</scope>
    <source>
        <strain evidence="22">AU</strain>
        <strain evidence="21">CK1</strain>
    </source>
</reference>